<dbReference type="Proteomes" id="UP000016649">
    <property type="component" value="Unassembled WGS sequence"/>
</dbReference>
<evidence type="ECO:0000313" key="1">
    <source>
        <dbReference type="EMBL" id="ERJ93933.1"/>
    </source>
</evidence>
<keyword evidence="2" id="KW-1185">Reference proteome</keyword>
<name>A0ABN0P0K8_TRELE</name>
<reference evidence="1 2" key="1">
    <citation type="submission" date="2013-08" db="EMBL/GenBank/DDBJ databases">
        <authorList>
            <person name="Weinstock G."/>
            <person name="Sodergren E."/>
            <person name="Wylie T."/>
            <person name="Fulton L."/>
            <person name="Fulton R."/>
            <person name="Fronick C."/>
            <person name="O'Laughlin M."/>
            <person name="Godfrey J."/>
            <person name="Miner T."/>
            <person name="Herter B."/>
            <person name="Appelbaum E."/>
            <person name="Cordes M."/>
            <person name="Lek S."/>
            <person name="Wollam A."/>
            <person name="Pepin K.H."/>
            <person name="Palsikar V.B."/>
            <person name="Mitreva M."/>
            <person name="Wilson R.K."/>
        </authorList>
    </citation>
    <scope>NUCLEOTIDE SEQUENCE [LARGE SCALE GENOMIC DNA]</scope>
    <source>
        <strain evidence="1 2">ATCC 700332</strain>
    </source>
</reference>
<sequence length="76" mass="8424">MPTMTMTNKAYQELEQAARMTGAAKDTVLENALSRYIAELREDAEDALLAEKAWNDFEKSGEAAIPADVLYKELGL</sequence>
<accession>A0ABN0P0K8</accession>
<gene>
    <name evidence="1" type="ORF">HMPREF9193_00549</name>
</gene>
<dbReference type="EMBL" id="AWVH01000012">
    <property type="protein sequence ID" value="ERJ93933.1"/>
    <property type="molecule type" value="Genomic_DNA"/>
</dbReference>
<dbReference type="RefSeq" id="WP_021686398.1">
    <property type="nucleotide sequence ID" value="NZ_KI260556.1"/>
</dbReference>
<evidence type="ECO:0000313" key="2">
    <source>
        <dbReference type="Proteomes" id="UP000016649"/>
    </source>
</evidence>
<proteinExistence type="predicted"/>
<comment type="caution">
    <text evidence="1">The sequence shown here is derived from an EMBL/GenBank/DDBJ whole genome shotgun (WGS) entry which is preliminary data.</text>
</comment>
<protein>
    <submittedName>
        <fullName evidence="1">Toxin-antitoxin system, antitoxin component, ribbon-helix-helix domain protein</fullName>
    </submittedName>
</protein>
<organism evidence="1 2">
    <name type="scientific">Treponema lecithinolyticum ATCC 700332</name>
    <dbReference type="NCBI Taxonomy" id="1321815"/>
    <lineage>
        <taxon>Bacteria</taxon>
        <taxon>Pseudomonadati</taxon>
        <taxon>Spirochaetota</taxon>
        <taxon>Spirochaetia</taxon>
        <taxon>Spirochaetales</taxon>
        <taxon>Treponemataceae</taxon>
        <taxon>Treponema</taxon>
    </lineage>
</organism>